<evidence type="ECO:0000313" key="1">
    <source>
        <dbReference type="EMBL" id="KAJ3479615.1"/>
    </source>
</evidence>
<comment type="caution">
    <text evidence="1">The sequence shown here is derived from an EMBL/GenBank/DDBJ whole genome shotgun (WGS) entry which is preliminary data.</text>
</comment>
<evidence type="ECO:0000313" key="2">
    <source>
        <dbReference type="Proteomes" id="UP001148737"/>
    </source>
</evidence>
<organism evidence="1 2">
    <name type="scientific">Lecanicillium saksenae</name>
    <dbReference type="NCBI Taxonomy" id="468837"/>
    <lineage>
        <taxon>Eukaryota</taxon>
        <taxon>Fungi</taxon>
        <taxon>Dikarya</taxon>
        <taxon>Ascomycota</taxon>
        <taxon>Pezizomycotina</taxon>
        <taxon>Sordariomycetes</taxon>
        <taxon>Hypocreomycetidae</taxon>
        <taxon>Hypocreales</taxon>
        <taxon>Cordycipitaceae</taxon>
        <taxon>Lecanicillium</taxon>
    </lineage>
</organism>
<proteinExistence type="predicted"/>
<gene>
    <name evidence="1" type="ORF">NLG97_g8278</name>
</gene>
<reference evidence="1" key="1">
    <citation type="submission" date="2022-07" db="EMBL/GenBank/DDBJ databases">
        <title>Genome Sequence of Lecanicillium saksenae.</title>
        <authorList>
            <person name="Buettner E."/>
        </authorList>
    </citation>
    <scope>NUCLEOTIDE SEQUENCE</scope>
    <source>
        <strain evidence="1">VT-O1</strain>
    </source>
</reference>
<name>A0ACC1QKR1_9HYPO</name>
<protein>
    <submittedName>
        <fullName evidence="1">Uncharacterized protein</fullName>
    </submittedName>
</protein>
<accession>A0ACC1QKR1</accession>
<dbReference type="EMBL" id="JANAKD010001422">
    <property type="protein sequence ID" value="KAJ3479615.1"/>
    <property type="molecule type" value="Genomic_DNA"/>
</dbReference>
<sequence length="397" mass="41959">MPSLQKFMVLATAAAGAFAASSSSDCTEDITIDTINPTFDCDTIDAKVTVSPSLSGALQIDGPKVFKKDFIVSNATNLLSISSSSLQTIGGEFRVEDGTLLNSIQLLKLTKINKLTLQRLGQLGDLRFSSSGVEEASTVYITDTFLSDISGLNLATVDTLQINNNRRLTKFNSNLANITTTLVLTNNGNDMQVNLTELETAQQIEVSNVKSISTPSLKTIKNSLRFETNPNLETFEAGNLTSVGTSKNGGSVSFINNGKLANVSFPVLKTISGDLTIVNNTKLDQITGFPELKSVENMLLGGSFSDAELPKLDDVKGTINVKSTSNLTDVCKFFNGLKGKVVQGKVNCQGDVSEDEANDKNGLNKTSGKKGDSGAGSPTFSTAAIFLGLIAGAAQLL</sequence>
<keyword evidence="2" id="KW-1185">Reference proteome</keyword>
<dbReference type="Proteomes" id="UP001148737">
    <property type="component" value="Unassembled WGS sequence"/>
</dbReference>